<dbReference type="CDD" id="cd02062">
    <property type="entry name" value="Nitro_FMN_reductase"/>
    <property type="match status" value="1"/>
</dbReference>
<dbReference type="InterPro" id="IPR000415">
    <property type="entry name" value="Nitroreductase-like"/>
</dbReference>
<dbReference type="EMBL" id="LFOE01000003">
    <property type="protein sequence ID" value="OBY33128.1"/>
    <property type="molecule type" value="Genomic_DNA"/>
</dbReference>
<dbReference type="Gene3D" id="3.40.109.10">
    <property type="entry name" value="NADH Oxidase"/>
    <property type="match status" value="1"/>
</dbReference>
<evidence type="ECO:0000313" key="7">
    <source>
        <dbReference type="Proteomes" id="UP000092668"/>
    </source>
</evidence>
<comment type="caution">
    <text evidence="5">The sequence shown here is derived from an EMBL/GenBank/DDBJ whole genome shotgun (WGS) entry which is preliminary data.</text>
</comment>
<reference evidence="6 8" key="2">
    <citation type="submission" date="2017-02" db="EMBL/GenBank/DDBJ databases">
        <title>The new phylogeny of genus Mycobacterium.</title>
        <authorList>
            <person name="Tortoli E."/>
            <person name="Trovato A."/>
            <person name="Cirillo D.M."/>
        </authorList>
    </citation>
    <scope>NUCLEOTIDE SEQUENCE [LARGE SCALE GENOMIC DNA]</scope>
    <source>
        <strain evidence="6 8">DSM 45093</strain>
    </source>
</reference>
<keyword evidence="2" id="KW-0560">Oxidoreductase</keyword>
<evidence type="ECO:0000259" key="3">
    <source>
        <dbReference type="Pfam" id="PF00881"/>
    </source>
</evidence>
<reference evidence="5 7" key="1">
    <citation type="submission" date="2015-06" db="EMBL/GenBank/DDBJ databases">
        <title>Genome sequence of Mycobacterium kumamotonense strain Roo.</title>
        <authorList>
            <person name="Greninger A.L."/>
            <person name="Cunningham G."/>
            <person name="Miller S."/>
        </authorList>
    </citation>
    <scope>NUCLEOTIDE SEQUENCE [LARGE SCALE GENOMIC DNA]</scope>
    <source>
        <strain evidence="5 7">Roo</strain>
    </source>
</reference>
<protein>
    <submittedName>
        <fullName evidence="4 5">Nitroreductase</fullName>
    </submittedName>
</protein>
<evidence type="ECO:0000313" key="9">
    <source>
        <dbReference type="Proteomes" id="UP000466523"/>
    </source>
</evidence>
<accession>A0A1B8SK76</accession>
<dbReference type="Proteomes" id="UP000466523">
    <property type="component" value="Unassembled WGS sequence"/>
</dbReference>
<evidence type="ECO:0000256" key="2">
    <source>
        <dbReference type="ARBA" id="ARBA00023002"/>
    </source>
</evidence>
<dbReference type="InterPro" id="IPR029479">
    <property type="entry name" value="Nitroreductase"/>
</dbReference>
<evidence type="ECO:0000313" key="6">
    <source>
        <dbReference type="EMBL" id="ORA81835.1"/>
    </source>
</evidence>
<feature type="domain" description="Nitroreductase" evidence="3">
    <location>
        <begin position="13"/>
        <end position="190"/>
    </location>
</feature>
<evidence type="ECO:0000313" key="8">
    <source>
        <dbReference type="Proteomes" id="UP000192713"/>
    </source>
</evidence>
<dbReference type="SUPFAM" id="SSF55469">
    <property type="entry name" value="FMN-dependent nitroreductase-like"/>
    <property type="match status" value="1"/>
</dbReference>
<dbReference type="Pfam" id="PF00881">
    <property type="entry name" value="Nitroreductase"/>
    <property type="match status" value="1"/>
</dbReference>
<dbReference type="AlphaFoldDB" id="A0A1B8SK76"/>
<reference evidence="4 9" key="3">
    <citation type="submission" date="2020-01" db="EMBL/GenBank/DDBJ databases">
        <authorList>
            <person name="Sanchez-Estrada R."/>
            <person name="Gonzalez-Y-Merchand J.A."/>
            <person name="Rivera-Gutierrez S."/>
        </authorList>
    </citation>
    <scope>NUCLEOTIDE SEQUENCE [LARGE SCALE GENOMIC DNA]</scope>
    <source>
        <strain evidence="4 9">CST 7247</strain>
    </source>
</reference>
<gene>
    <name evidence="5" type="ORF">ACT18_04750</name>
    <name evidence="6" type="ORF">BST28_04960</name>
    <name evidence="4" type="ORF">GWR20_23445</name>
</gene>
<dbReference type="PANTHER" id="PTHR43673">
    <property type="entry name" value="NAD(P)H NITROREDUCTASE YDGI-RELATED"/>
    <property type="match status" value="1"/>
</dbReference>
<organism evidence="5 7">
    <name type="scientific">Mycolicibacter kumamotonensis</name>
    <dbReference type="NCBI Taxonomy" id="354243"/>
    <lineage>
        <taxon>Bacteria</taxon>
        <taxon>Bacillati</taxon>
        <taxon>Actinomycetota</taxon>
        <taxon>Actinomycetes</taxon>
        <taxon>Mycobacteriales</taxon>
        <taxon>Mycobacteriaceae</taxon>
        <taxon>Mycolicibacter</taxon>
    </lineage>
</organism>
<dbReference type="RefSeq" id="WP_019736519.1">
    <property type="nucleotide sequence ID" value="NZ_JAACYR010000202.1"/>
</dbReference>
<name>A0A1B8SK76_9MYCO</name>
<dbReference type="Proteomes" id="UP000192713">
    <property type="component" value="Unassembled WGS sequence"/>
</dbReference>
<dbReference type="PATRIC" id="fig|354243.3.peg.1003"/>
<evidence type="ECO:0000313" key="5">
    <source>
        <dbReference type="EMBL" id="OBY33128.1"/>
    </source>
</evidence>
<evidence type="ECO:0000313" key="4">
    <source>
        <dbReference type="EMBL" id="NDJ92039.1"/>
    </source>
</evidence>
<proteinExistence type="inferred from homology"/>
<keyword evidence="7" id="KW-1185">Reference proteome</keyword>
<comment type="similarity">
    <text evidence="1">Belongs to the nitroreductase family.</text>
</comment>
<dbReference type="OrthoDB" id="3774920at2"/>
<evidence type="ECO:0000256" key="1">
    <source>
        <dbReference type="ARBA" id="ARBA00007118"/>
    </source>
</evidence>
<dbReference type="STRING" id="354243.BST28_04960"/>
<dbReference type="PANTHER" id="PTHR43673:SF10">
    <property type="entry name" value="NADH DEHYDROGENASE_NAD(P)H NITROREDUCTASE XCC3605-RELATED"/>
    <property type="match status" value="1"/>
</dbReference>
<sequence length="220" mass="24622">MSLNLSADEVLTTTRSVRKRLDFDKPVPREVLMECLEIALQAPTGSNAQGWQWMFVTDPVKKQAIADIYRANAMPYLNQMKPDYGEGDVRGERMEFVSDSAKYLAEHLQDVPVMMIPCLEGRPEKAPLGISASFWASLFPAAWSYCLALRSRGLGSCWTTLHLLEDGEKQAAEVLGIPYEQYSQGGLFPIAYTKGTDFKPAKRLPAEQVAHFDTWRAANT</sequence>
<dbReference type="EMBL" id="MVHU01000005">
    <property type="protein sequence ID" value="ORA81835.1"/>
    <property type="molecule type" value="Genomic_DNA"/>
</dbReference>
<dbReference type="GO" id="GO:0016491">
    <property type="term" value="F:oxidoreductase activity"/>
    <property type="evidence" value="ECO:0007669"/>
    <property type="project" value="UniProtKB-KW"/>
</dbReference>
<dbReference type="Proteomes" id="UP000092668">
    <property type="component" value="Unassembled WGS sequence"/>
</dbReference>
<dbReference type="EMBL" id="JAACYR010000202">
    <property type="protein sequence ID" value="NDJ92039.1"/>
    <property type="molecule type" value="Genomic_DNA"/>
</dbReference>